<accession>A0A8J2XT03</accession>
<evidence type="ECO:0008006" key="11">
    <source>
        <dbReference type="Google" id="ProtNLM"/>
    </source>
</evidence>
<comment type="subcellular location">
    <subcellularLocation>
        <location evidence="1">Cell membrane</location>
        <topology evidence="1">Multi-pass membrane protein</topology>
    </subcellularLocation>
</comment>
<evidence type="ECO:0000256" key="7">
    <source>
        <dbReference type="ARBA" id="ARBA00024033"/>
    </source>
</evidence>
<feature type="transmembrane region" description="Helical" evidence="8">
    <location>
        <begin position="125"/>
        <end position="150"/>
    </location>
</feature>
<evidence type="ECO:0000256" key="3">
    <source>
        <dbReference type="ARBA" id="ARBA00022679"/>
    </source>
</evidence>
<protein>
    <recommendedName>
        <fullName evidence="11">DUF2029 domain-containing protein</fullName>
    </recommendedName>
</protein>
<feature type="transmembrane region" description="Helical" evidence="8">
    <location>
        <begin position="242"/>
        <end position="262"/>
    </location>
</feature>
<name>A0A8J2XT03_9BACT</name>
<reference evidence="9" key="1">
    <citation type="journal article" date="2014" name="Int. J. Syst. Evol. Microbiol.">
        <title>Complete genome sequence of Corynebacterium casei LMG S-19264T (=DSM 44701T), isolated from a smear-ripened cheese.</title>
        <authorList>
            <consortium name="US DOE Joint Genome Institute (JGI-PGF)"/>
            <person name="Walter F."/>
            <person name="Albersmeier A."/>
            <person name="Kalinowski J."/>
            <person name="Ruckert C."/>
        </authorList>
    </citation>
    <scope>NUCLEOTIDE SEQUENCE</scope>
    <source>
        <strain evidence="9">CGMCC 1.15448</strain>
    </source>
</reference>
<feature type="transmembrane region" description="Helical" evidence="8">
    <location>
        <begin position="317"/>
        <end position="344"/>
    </location>
</feature>
<dbReference type="RefSeq" id="WP_188931814.1">
    <property type="nucleotide sequence ID" value="NZ_BMJC01000002.1"/>
</dbReference>
<dbReference type="EMBL" id="BMJC01000002">
    <property type="protein sequence ID" value="GGA99926.1"/>
    <property type="molecule type" value="Genomic_DNA"/>
</dbReference>
<keyword evidence="10" id="KW-1185">Reference proteome</keyword>
<dbReference type="PROSITE" id="PS51257">
    <property type="entry name" value="PROKAR_LIPOPROTEIN"/>
    <property type="match status" value="1"/>
</dbReference>
<sequence>MEYTKKSLYFFLIPLVLLMGACLIHVSRVPYSDYAGYYFGGRELLAGNYVHAYDMQYLNDLIASRGYRGVFVSYAPFPPSTALVFAPFLLFPMGLSKLLFDGASCLLFLFTLLRSSRYFSISPTLLLVLPVIFFIPIVNNVFFGQSYLLLCCLLLEGFIAYKQDRAALSSLLWALAILLKVFPGVIFLFLLLRRKYRQTLWLAAACLLLLAISLLSTGWDGWKYYITEVLPKVNNGELNDSFTFVFQSAFMLLKKAFVFDALLNPHPLAQKPYLFLIGTGVFKALVLSACVMVTLRATAPVADGPDPARSGDEFRAFAVWIMGSMLISPNGSSYSLVLLVIPFLALCSSGARPRAVVFPAMVLLAACNIPVSWFGQFPLCLQFPRLYLLLVFFGLLLPLRKAWNPVVTAGLILLFVIPALLRHREDKDTSTYFLAKEEHIFIYDYTMKDGQLVYSYQDETGRHTVATGVAAQTISDKGLEIRGRQIFYHGIQVTFSTDTKKKPMLVDGSYILYLSDKNRGPGFYTLRKLTPAGVGKDGPAAFLSF</sequence>
<comment type="caution">
    <text evidence="9">The sequence shown here is derived from an EMBL/GenBank/DDBJ whole genome shotgun (WGS) entry which is preliminary data.</text>
</comment>
<feature type="transmembrane region" description="Helical" evidence="8">
    <location>
        <begin position="356"/>
        <end position="375"/>
    </location>
</feature>
<feature type="transmembrane region" description="Helical" evidence="8">
    <location>
        <begin position="274"/>
        <end position="297"/>
    </location>
</feature>
<feature type="transmembrane region" description="Helical" evidence="8">
    <location>
        <begin position="7"/>
        <end position="26"/>
    </location>
</feature>
<feature type="transmembrane region" description="Helical" evidence="8">
    <location>
        <begin position="170"/>
        <end position="192"/>
    </location>
</feature>
<proteinExistence type="inferred from homology"/>
<feature type="transmembrane region" description="Helical" evidence="8">
    <location>
        <begin position="88"/>
        <end position="113"/>
    </location>
</feature>
<organism evidence="9 10">
    <name type="scientific">Puia dinghuensis</name>
    <dbReference type="NCBI Taxonomy" id="1792502"/>
    <lineage>
        <taxon>Bacteria</taxon>
        <taxon>Pseudomonadati</taxon>
        <taxon>Bacteroidota</taxon>
        <taxon>Chitinophagia</taxon>
        <taxon>Chitinophagales</taxon>
        <taxon>Chitinophagaceae</taxon>
        <taxon>Puia</taxon>
    </lineage>
</organism>
<dbReference type="Proteomes" id="UP000607559">
    <property type="component" value="Unassembled WGS sequence"/>
</dbReference>
<keyword evidence="3" id="KW-0808">Transferase</keyword>
<evidence type="ECO:0000256" key="5">
    <source>
        <dbReference type="ARBA" id="ARBA00022989"/>
    </source>
</evidence>
<evidence type="ECO:0000313" key="10">
    <source>
        <dbReference type="Proteomes" id="UP000607559"/>
    </source>
</evidence>
<evidence type="ECO:0000256" key="4">
    <source>
        <dbReference type="ARBA" id="ARBA00022692"/>
    </source>
</evidence>
<evidence type="ECO:0000256" key="2">
    <source>
        <dbReference type="ARBA" id="ARBA00022475"/>
    </source>
</evidence>
<keyword evidence="5 8" id="KW-1133">Transmembrane helix</keyword>
<keyword evidence="2" id="KW-1003">Cell membrane</keyword>
<feature type="transmembrane region" description="Helical" evidence="8">
    <location>
        <begin position="402"/>
        <end position="421"/>
    </location>
</feature>
<dbReference type="InterPro" id="IPR018584">
    <property type="entry name" value="GT87"/>
</dbReference>
<comment type="similarity">
    <text evidence="7">Belongs to the glycosyltransferase 87 family.</text>
</comment>
<keyword evidence="4 8" id="KW-0812">Transmembrane</keyword>
<dbReference type="GO" id="GO:0016758">
    <property type="term" value="F:hexosyltransferase activity"/>
    <property type="evidence" value="ECO:0007669"/>
    <property type="project" value="InterPro"/>
</dbReference>
<feature type="transmembrane region" description="Helical" evidence="8">
    <location>
        <begin position="199"/>
        <end position="222"/>
    </location>
</feature>
<evidence type="ECO:0000313" key="9">
    <source>
        <dbReference type="EMBL" id="GGA99926.1"/>
    </source>
</evidence>
<evidence type="ECO:0000256" key="6">
    <source>
        <dbReference type="ARBA" id="ARBA00023136"/>
    </source>
</evidence>
<keyword evidence="6 8" id="KW-0472">Membrane</keyword>
<evidence type="ECO:0000256" key="8">
    <source>
        <dbReference type="SAM" id="Phobius"/>
    </source>
</evidence>
<dbReference type="GO" id="GO:0005886">
    <property type="term" value="C:plasma membrane"/>
    <property type="evidence" value="ECO:0007669"/>
    <property type="project" value="UniProtKB-SubCell"/>
</dbReference>
<dbReference type="Pfam" id="PF09594">
    <property type="entry name" value="GT87"/>
    <property type="match status" value="1"/>
</dbReference>
<gene>
    <name evidence="9" type="ORF">GCM10011511_24050</name>
</gene>
<evidence type="ECO:0000256" key="1">
    <source>
        <dbReference type="ARBA" id="ARBA00004651"/>
    </source>
</evidence>
<dbReference type="AlphaFoldDB" id="A0A8J2XT03"/>
<reference evidence="9" key="2">
    <citation type="submission" date="2020-09" db="EMBL/GenBank/DDBJ databases">
        <authorList>
            <person name="Sun Q."/>
            <person name="Zhou Y."/>
        </authorList>
    </citation>
    <scope>NUCLEOTIDE SEQUENCE</scope>
    <source>
        <strain evidence="9">CGMCC 1.15448</strain>
    </source>
</reference>